<dbReference type="Gene3D" id="1.10.12.10">
    <property type="entry name" value="Lyase 2-enoyl-coa Hydratase, Chain A, domain 2"/>
    <property type="match status" value="1"/>
</dbReference>
<dbReference type="FunFam" id="3.90.226.10:FF:000024">
    <property type="entry name" value="Delta3,5-delta2,4-dienoyl-CoA isomerase"/>
    <property type="match status" value="1"/>
</dbReference>
<evidence type="ECO:0000313" key="10">
    <source>
        <dbReference type="EMBL" id="EFN51924.1"/>
    </source>
</evidence>
<evidence type="ECO:0000256" key="6">
    <source>
        <dbReference type="ARBA" id="ARBA00023098"/>
    </source>
</evidence>
<dbReference type="CDD" id="cd06558">
    <property type="entry name" value="crotonase-like"/>
    <property type="match status" value="1"/>
</dbReference>
<dbReference type="OMA" id="QYVAHVE"/>
<dbReference type="GO" id="GO:0005777">
    <property type="term" value="C:peroxisome"/>
    <property type="evidence" value="ECO:0007669"/>
    <property type="project" value="UniProtKB-SubCell"/>
</dbReference>
<dbReference type="InterPro" id="IPR045002">
    <property type="entry name" value="Ech1-like"/>
</dbReference>
<dbReference type="SUPFAM" id="SSF52096">
    <property type="entry name" value="ClpP/crotonase"/>
    <property type="match status" value="1"/>
</dbReference>
<organism evidence="11">
    <name type="scientific">Chlorella variabilis</name>
    <name type="common">Green alga</name>
    <dbReference type="NCBI Taxonomy" id="554065"/>
    <lineage>
        <taxon>Eukaryota</taxon>
        <taxon>Viridiplantae</taxon>
        <taxon>Chlorophyta</taxon>
        <taxon>core chlorophytes</taxon>
        <taxon>Trebouxiophyceae</taxon>
        <taxon>Chlorellales</taxon>
        <taxon>Chlorellaceae</taxon>
        <taxon>Chlorella clade</taxon>
        <taxon>Chlorella</taxon>
    </lineage>
</organism>
<dbReference type="InterPro" id="IPR014748">
    <property type="entry name" value="Enoyl-CoA_hydra_C"/>
</dbReference>
<reference evidence="10 11" key="1">
    <citation type="journal article" date="2010" name="Plant Cell">
        <title>The Chlorella variabilis NC64A genome reveals adaptation to photosymbiosis, coevolution with viruses, and cryptic sex.</title>
        <authorList>
            <person name="Blanc G."/>
            <person name="Duncan G."/>
            <person name="Agarkova I."/>
            <person name="Borodovsky M."/>
            <person name="Gurnon J."/>
            <person name="Kuo A."/>
            <person name="Lindquist E."/>
            <person name="Lucas S."/>
            <person name="Pangilinan J."/>
            <person name="Polle J."/>
            <person name="Salamov A."/>
            <person name="Terry A."/>
            <person name="Yamada T."/>
            <person name="Dunigan D.D."/>
            <person name="Grigoriev I.V."/>
            <person name="Claverie J.M."/>
            <person name="Van Etten J.L."/>
        </authorList>
    </citation>
    <scope>NUCLEOTIDE SEQUENCE [LARGE SCALE GENOMIC DNA]</scope>
    <source>
        <strain evidence="10 11">NC64A</strain>
    </source>
</reference>
<dbReference type="Proteomes" id="UP000008141">
    <property type="component" value="Unassembled WGS sequence"/>
</dbReference>
<dbReference type="InterPro" id="IPR018376">
    <property type="entry name" value="Enoyl-CoA_hyd/isom_CS"/>
</dbReference>
<sequence>MARFSSVSVSVDAHVGSLQLNRPRKSNAVDSAMWEEIPRALQELVAQGARAIVLSGAGKNFCAGIDLDSLMQSQQSAGGDEAAACGGRHRWRFRQFVRVLQDAMSAFEACPVPVIAAVHGHCIGAGVDMITACDIRLATEAANFSVKEVDLAIVADMGTLQRLPSIVGHGCAAELALTARNFTGAEAQSMQLVSQTFADQAALMAGALGLARRVAAKSPLAVAGTKRTLLYQRDHSVRDGLEYVAALNASLLPQSADLAEVFAARAEGRRPVFSKL</sequence>
<dbReference type="InterPro" id="IPR001753">
    <property type="entry name" value="Enoyl-CoA_hydra/iso"/>
</dbReference>
<protein>
    <submittedName>
        <fullName evidence="10">Uncharacterized protein</fullName>
    </submittedName>
</protein>
<dbReference type="FunCoup" id="E1ZQF9">
    <property type="interactions" value="1411"/>
</dbReference>
<dbReference type="NCBIfam" id="NF004794">
    <property type="entry name" value="PRK06142.1"/>
    <property type="match status" value="1"/>
</dbReference>
<proteinExistence type="inferred from homology"/>
<evidence type="ECO:0000256" key="9">
    <source>
        <dbReference type="RuleBase" id="RU003707"/>
    </source>
</evidence>
<keyword evidence="5" id="KW-0007">Acetylation</keyword>
<dbReference type="EMBL" id="GL433859">
    <property type="protein sequence ID" value="EFN51924.1"/>
    <property type="molecule type" value="Genomic_DNA"/>
</dbReference>
<evidence type="ECO:0000256" key="5">
    <source>
        <dbReference type="ARBA" id="ARBA00022990"/>
    </source>
</evidence>
<dbReference type="InParanoid" id="E1ZQF9"/>
<evidence type="ECO:0000256" key="3">
    <source>
        <dbReference type="ARBA" id="ARBA00005254"/>
    </source>
</evidence>
<dbReference type="eggNOG" id="KOG1681">
    <property type="taxonomic scope" value="Eukaryota"/>
</dbReference>
<evidence type="ECO:0000256" key="8">
    <source>
        <dbReference type="ARBA" id="ARBA00023235"/>
    </source>
</evidence>
<dbReference type="Pfam" id="PF00378">
    <property type="entry name" value="ECH_1"/>
    <property type="match status" value="1"/>
</dbReference>
<dbReference type="PANTHER" id="PTHR43149:SF1">
    <property type="entry name" value="DELTA(3,5)-DELTA(2,4)-DIENOYL-COA ISOMERASE, MITOCHONDRIAL"/>
    <property type="match status" value="1"/>
</dbReference>
<comment type="subcellular location">
    <subcellularLocation>
        <location evidence="1">Peroxisome</location>
    </subcellularLocation>
</comment>
<dbReference type="OrthoDB" id="14970at2759"/>
<comment type="similarity">
    <text evidence="3 9">Belongs to the enoyl-CoA hydratase/isomerase family.</text>
</comment>
<keyword evidence="11" id="KW-1185">Reference proteome</keyword>
<keyword evidence="4" id="KW-0276">Fatty acid metabolism</keyword>
<dbReference type="RefSeq" id="XP_005844026.1">
    <property type="nucleotide sequence ID" value="XM_005843964.1"/>
</dbReference>
<dbReference type="PROSITE" id="PS00166">
    <property type="entry name" value="ENOYL_COA_HYDRATASE"/>
    <property type="match status" value="1"/>
</dbReference>
<dbReference type="GO" id="GO:0051750">
    <property type="term" value="F:delta(3,5)-delta(2,4)-dienoyl-CoA isomerase activity"/>
    <property type="evidence" value="ECO:0007669"/>
    <property type="project" value="TreeGrafter"/>
</dbReference>
<keyword evidence="6" id="KW-0443">Lipid metabolism</keyword>
<dbReference type="GO" id="GO:0006635">
    <property type="term" value="P:fatty acid beta-oxidation"/>
    <property type="evidence" value="ECO:0007669"/>
    <property type="project" value="UniProtKB-UniPathway"/>
</dbReference>
<dbReference type="UniPathway" id="UPA00659"/>
<keyword evidence="7" id="KW-0576">Peroxisome</keyword>
<dbReference type="AlphaFoldDB" id="E1ZQF9"/>
<dbReference type="GeneID" id="17351460"/>
<evidence type="ECO:0000313" key="11">
    <source>
        <dbReference type="Proteomes" id="UP000008141"/>
    </source>
</evidence>
<evidence type="ECO:0000256" key="4">
    <source>
        <dbReference type="ARBA" id="ARBA00022832"/>
    </source>
</evidence>
<dbReference type="InterPro" id="IPR029045">
    <property type="entry name" value="ClpP/crotonase-like_dom_sf"/>
</dbReference>
<evidence type="ECO:0000256" key="1">
    <source>
        <dbReference type="ARBA" id="ARBA00004275"/>
    </source>
</evidence>
<evidence type="ECO:0000256" key="7">
    <source>
        <dbReference type="ARBA" id="ARBA00023140"/>
    </source>
</evidence>
<evidence type="ECO:0000256" key="2">
    <source>
        <dbReference type="ARBA" id="ARBA00005005"/>
    </source>
</evidence>
<name>E1ZQF9_CHLVA</name>
<dbReference type="FunFam" id="1.10.12.10:FF:000004">
    <property type="entry name" value="Delta3,5-delta2,4-dienoyl-CoA isomerase"/>
    <property type="match status" value="1"/>
</dbReference>
<keyword evidence="8" id="KW-0413">Isomerase</keyword>
<comment type="pathway">
    <text evidence="2">Lipid metabolism; fatty acid beta-oxidation.</text>
</comment>
<dbReference type="Gene3D" id="3.90.226.10">
    <property type="entry name" value="2-enoyl-CoA Hydratase, Chain A, domain 1"/>
    <property type="match status" value="1"/>
</dbReference>
<dbReference type="KEGG" id="cvr:CHLNCDRAFT_59779"/>
<accession>E1ZQF9</accession>
<dbReference type="STRING" id="554065.E1ZQF9"/>
<gene>
    <name evidence="10" type="ORF">CHLNCDRAFT_59779</name>
</gene>
<dbReference type="PANTHER" id="PTHR43149">
    <property type="entry name" value="ENOYL-COA HYDRATASE"/>
    <property type="match status" value="1"/>
</dbReference>